<evidence type="ECO:0000256" key="2">
    <source>
        <dbReference type="ARBA" id="ARBA00022553"/>
    </source>
</evidence>
<dbReference type="Pfam" id="PF00072">
    <property type="entry name" value="Response_reg"/>
    <property type="match status" value="1"/>
</dbReference>
<keyword evidence="12" id="KW-1185">Reference proteome</keyword>
<dbReference type="SMART" id="SM00862">
    <property type="entry name" value="Trans_reg_C"/>
    <property type="match status" value="1"/>
</dbReference>
<evidence type="ECO:0000313" key="11">
    <source>
        <dbReference type="EMBL" id="GIP16086.1"/>
    </source>
</evidence>
<evidence type="ECO:0000259" key="9">
    <source>
        <dbReference type="PROSITE" id="PS50110"/>
    </source>
</evidence>
<dbReference type="InterPro" id="IPR039420">
    <property type="entry name" value="WalR-like"/>
</dbReference>
<keyword evidence="3" id="KW-0902">Two-component regulatory system</keyword>
<organism evidence="11 12">
    <name type="scientific">Paenibacillus montaniterrae</name>
    <dbReference type="NCBI Taxonomy" id="429341"/>
    <lineage>
        <taxon>Bacteria</taxon>
        <taxon>Bacillati</taxon>
        <taxon>Bacillota</taxon>
        <taxon>Bacilli</taxon>
        <taxon>Bacillales</taxon>
        <taxon>Paenibacillaceae</taxon>
        <taxon>Paenibacillus</taxon>
    </lineage>
</organism>
<accession>A0A920CWN1</accession>
<evidence type="ECO:0000259" key="10">
    <source>
        <dbReference type="PROSITE" id="PS51755"/>
    </source>
</evidence>
<reference evidence="11" key="1">
    <citation type="submission" date="2021-03" db="EMBL/GenBank/DDBJ databases">
        <title>Antimicrobial resistance genes in bacteria isolated from Japanese honey, and their potential for conferring macrolide and lincosamide resistance in the American foulbrood pathogen Paenibacillus larvae.</title>
        <authorList>
            <person name="Okamoto M."/>
            <person name="Kumagai M."/>
            <person name="Kanamori H."/>
            <person name="Takamatsu D."/>
        </authorList>
    </citation>
    <scope>NUCLEOTIDE SEQUENCE</scope>
    <source>
        <strain evidence="11">J40TS1</strain>
    </source>
</reference>
<dbReference type="Proteomes" id="UP000683139">
    <property type="component" value="Unassembled WGS sequence"/>
</dbReference>
<dbReference type="InterPro" id="IPR016032">
    <property type="entry name" value="Sig_transdc_resp-reg_C-effctor"/>
</dbReference>
<keyword evidence="4" id="KW-0805">Transcription regulation</keyword>
<dbReference type="PROSITE" id="PS51755">
    <property type="entry name" value="OMPR_PHOB"/>
    <property type="match status" value="1"/>
</dbReference>
<dbReference type="GO" id="GO:0000976">
    <property type="term" value="F:transcription cis-regulatory region binding"/>
    <property type="evidence" value="ECO:0007669"/>
    <property type="project" value="TreeGrafter"/>
</dbReference>
<gene>
    <name evidence="11" type="primary">ycbL</name>
    <name evidence="11" type="ORF">J40TS1_17280</name>
</gene>
<dbReference type="Gene3D" id="1.10.10.10">
    <property type="entry name" value="Winged helix-like DNA-binding domain superfamily/Winged helix DNA-binding domain"/>
    <property type="match status" value="1"/>
</dbReference>
<dbReference type="InterPro" id="IPR011006">
    <property type="entry name" value="CheY-like_superfamily"/>
</dbReference>
<evidence type="ECO:0000256" key="7">
    <source>
        <dbReference type="PROSITE-ProRule" id="PRU00169"/>
    </source>
</evidence>
<evidence type="ECO:0000256" key="1">
    <source>
        <dbReference type="ARBA" id="ARBA00004496"/>
    </source>
</evidence>
<evidence type="ECO:0000256" key="6">
    <source>
        <dbReference type="ARBA" id="ARBA00023163"/>
    </source>
</evidence>
<dbReference type="GO" id="GO:0006355">
    <property type="term" value="P:regulation of DNA-templated transcription"/>
    <property type="evidence" value="ECO:0007669"/>
    <property type="project" value="InterPro"/>
</dbReference>
<sequence>MNGRVYVEKVILLIEDDREISQLVASHLTQESFTVLTAFDGAAAAQLLETNRVDLILLDLMLPKLSGLELLKRIRAASTTPVLIISAKDSDIDKALGLELGADDYISKPFSMIELVARINAAIRRATQSFAAASQSVAAAMLEYKDLKLDLATFSAQVGDQSIPLTSKEFNILKLFMTNQRRVFTKEQIFHFIWQEDFIGNENVINVHIRRLREKIEQDPSNPVYIRTIWGIGYRLGD</sequence>
<dbReference type="GO" id="GO:0005829">
    <property type="term" value="C:cytosol"/>
    <property type="evidence" value="ECO:0007669"/>
    <property type="project" value="TreeGrafter"/>
</dbReference>
<evidence type="ECO:0000313" key="12">
    <source>
        <dbReference type="Proteomes" id="UP000683139"/>
    </source>
</evidence>
<feature type="domain" description="OmpR/PhoB-type" evidence="10">
    <location>
        <begin position="139"/>
        <end position="238"/>
    </location>
</feature>
<dbReference type="FunFam" id="1.10.10.10:FF:000018">
    <property type="entry name" value="DNA-binding response regulator ResD"/>
    <property type="match status" value="1"/>
</dbReference>
<feature type="DNA-binding region" description="OmpR/PhoB-type" evidence="8">
    <location>
        <begin position="139"/>
        <end position="238"/>
    </location>
</feature>
<dbReference type="GO" id="GO:0032993">
    <property type="term" value="C:protein-DNA complex"/>
    <property type="evidence" value="ECO:0007669"/>
    <property type="project" value="TreeGrafter"/>
</dbReference>
<protein>
    <submittedName>
        <fullName evidence="11">Transcriptional regulatory protein YcbL</fullName>
    </submittedName>
</protein>
<dbReference type="PROSITE" id="PS50110">
    <property type="entry name" value="RESPONSE_REGULATORY"/>
    <property type="match status" value="1"/>
</dbReference>
<proteinExistence type="predicted"/>
<dbReference type="GO" id="GO:0000156">
    <property type="term" value="F:phosphorelay response regulator activity"/>
    <property type="evidence" value="ECO:0007669"/>
    <property type="project" value="TreeGrafter"/>
</dbReference>
<keyword evidence="6" id="KW-0804">Transcription</keyword>
<evidence type="ECO:0000256" key="3">
    <source>
        <dbReference type="ARBA" id="ARBA00023012"/>
    </source>
</evidence>
<dbReference type="SMART" id="SM00448">
    <property type="entry name" value="REC"/>
    <property type="match status" value="1"/>
</dbReference>
<feature type="domain" description="Response regulatory" evidence="9">
    <location>
        <begin position="10"/>
        <end position="123"/>
    </location>
</feature>
<comment type="subcellular location">
    <subcellularLocation>
        <location evidence="1">Cytoplasm</location>
    </subcellularLocation>
</comment>
<evidence type="ECO:0000256" key="4">
    <source>
        <dbReference type="ARBA" id="ARBA00023015"/>
    </source>
</evidence>
<dbReference type="Gene3D" id="6.10.250.690">
    <property type="match status" value="1"/>
</dbReference>
<evidence type="ECO:0000256" key="8">
    <source>
        <dbReference type="PROSITE-ProRule" id="PRU01091"/>
    </source>
</evidence>
<feature type="modified residue" description="4-aspartylphosphate" evidence="7">
    <location>
        <position position="59"/>
    </location>
</feature>
<dbReference type="Pfam" id="PF00486">
    <property type="entry name" value="Trans_reg_C"/>
    <property type="match status" value="1"/>
</dbReference>
<evidence type="ECO:0000256" key="5">
    <source>
        <dbReference type="ARBA" id="ARBA00023125"/>
    </source>
</evidence>
<keyword evidence="5 8" id="KW-0238">DNA-binding</keyword>
<name>A0A920CWN1_9BACL</name>
<keyword evidence="2 7" id="KW-0597">Phosphoprotein</keyword>
<dbReference type="SUPFAM" id="SSF46894">
    <property type="entry name" value="C-terminal effector domain of the bipartite response regulators"/>
    <property type="match status" value="1"/>
</dbReference>
<dbReference type="InterPro" id="IPR001867">
    <property type="entry name" value="OmpR/PhoB-type_DNA-bd"/>
</dbReference>
<dbReference type="EMBL" id="BOSE01000002">
    <property type="protein sequence ID" value="GIP16086.1"/>
    <property type="molecule type" value="Genomic_DNA"/>
</dbReference>
<dbReference type="AlphaFoldDB" id="A0A920CWN1"/>
<dbReference type="CDD" id="cd00383">
    <property type="entry name" value="trans_reg_C"/>
    <property type="match status" value="1"/>
</dbReference>
<dbReference type="PANTHER" id="PTHR48111:SF26">
    <property type="entry name" value="STAGE 0 SPORULATION PROTEIN A HOMOLOG"/>
    <property type="match status" value="1"/>
</dbReference>
<dbReference type="SUPFAM" id="SSF52172">
    <property type="entry name" value="CheY-like"/>
    <property type="match status" value="1"/>
</dbReference>
<dbReference type="InterPro" id="IPR001789">
    <property type="entry name" value="Sig_transdc_resp-reg_receiver"/>
</dbReference>
<comment type="caution">
    <text evidence="11">The sequence shown here is derived from an EMBL/GenBank/DDBJ whole genome shotgun (WGS) entry which is preliminary data.</text>
</comment>
<dbReference type="InterPro" id="IPR036388">
    <property type="entry name" value="WH-like_DNA-bd_sf"/>
</dbReference>
<dbReference type="PANTHER" id="PTHR48111">
    <property type="entry name" value="REGULATOR OF RPOS"/>
    <property type="match status" value="1"/>
</dbReference>
<dbReference type="Gene3D" id="3.40.50.2300">
    <property type="match status" value="1"/>
</dbReference>